<feature type="region of interest" description="Disordered" evidence="14">
    <location>
        <begin position="99"/>
        <end position="118"/>
    </location>
</feature>
<dbReference type="GO" id="GO:0032469">
    <property type="term" value="P:endoplasmic reticulum calcium ion homeostasis"/>
    <property type="evidence" value="ECO:0007669"/>
    <property type="project" value="InterPro"/>
</dbReference>
<evidence type="ECO:0000256" key="1">
    <source>
        <dbReference type="ARBA" id="ARBA00004477"/>
    </source>
</evidence>
<evidence type="ECO:0000256" key="7">
    <source>
        <dbReference type="ARBA" id="ARBA00022824"/>
    </source>
</evidence>
<feature type="transmembrane region" description="Helical" evidence="15">
    <location>
        <begin position="272"/>
        <end position="305"/>
    </location>
</feature>
<evidence type="ECO:0000256" key="2">
    <source>
        <dbReference type="ARBA" id="ARBA00006537"/>
    </source>
</evidence>
<feature type="region of interest" description="Disordered" evidence="14">
    <location>
        <begin position="326"/>
        <end position="346"/>
    </location>
</feature>
<keyword evidence="4" id="KW-0109">Calcium transport</keyword>
<feature type="compositionally biased region" description="Basic and acidic residues" evidence="14">
    <location>
        <begin position="208"/>
        <end position="218"/>
    </location>
</feature>
<organism evidence="16">
    <name type="scientific">Cyprideis torosa</name>
    <dbReference type="NCBI Taxonomy" id="163714"/>
    <lineage>
        <taxon>Eukaryota</taxon>
        <taxon>Metazoa</taxon>
        <taxon>Ecdysozoa</taxon>
        <taxon>Arthropoda</taxon>
        <taxon>Crustacea</taxon>
        <taxon>Oligostraca</taxon>
        <taxon>Ostracoda</taxon>
        <taxon>Podocopa</taxon>
        <taxon>Podocopida</taxon>
        <taxon>Cytherocopina</taxon>
        <taxon>Cytheroidea</taxon>
        <taxon>Cytherideidae</taxon>
        <taxon>Cyprideis</taxon>
    </lineage>
</organism>
<dbReference type="AlphaFoldDB" id="A0A7R8ZLK0"/>
<evidence type="ECO:0000256" key="10">
    <source>
        <dbReference type="ARBA" id="ARBA00023054"/>
    </source>
</evidence>
<keyword evidence="5" id="KW-0107">Calcium channel</keyword>
<reference evidence="16" key="1">
    <citation type="submission" date="2020-11" db="EMBL/GenBank/DDBJ databases">
        <authorList>
            <person name="Tran Van P."/>
        </authorList>
    </citation>
    <scope>NUCLEOTIDE SEQUENCE</scope>
</reference>
<evidence type="ECO:0000256" key="13">
    <source>
        <dbReference type="ARBA" id="ARBA00023303"/>
    </source>
</evidence>
<proteinExistence type="inferred from homology"/>
<keyword evidence="10" id="KW-0175">Coiled coil</keyword>
<evidence type="ECO:0000256" key="8">
    <source>
        <dbReference type="ARBA" id="ARBA00022837"/>
    </source>
</evidence>
<evidence type="ECO:0000256" key="15">
    <source>
        <dbReference type="SAM" id="Phobius"/>
    </source>
</evidence>
<dbReference type="SMART" id="SM01415">
    <property type="entry name" value="DUF106"/>
    <property type="match status" value="1"/>
</dbReference>
<evidence type="ECO:0000313" key="16">
    <source>
        <dbReference type="EMBL" id="CAD7223834.1"/>
    </source>
</evidence>
<keyword evidence="7" id="KW-0256">Endoplasmic reticulum</keyword>
<evidence type="ECO:0000256" key="14">
    <source>
        <dbReference type="SAM" id="MobiDB-lite"/>
    </source>
</evidence>
<name>A0A7R8ZLK0_9CRUS</name>
<keyword evidence="8" id="KW-0106">Calcium</keyword>
<accession>A0A7R8ZLK0</accession>
<dbReference type="InterPro" id="IPR002809">
    <property type="entry name" value="EMC3/TMCO1"/>
</dbReference>
<evidence type="ECO:0000256" key="3">
    <source>
        <dbReference type="ARBA" id="ARBA00022448"/>
    </source>
</evidence>
<dbReference type="Pfam" id="PF01956">
    <property type="entry name" value="EMC3_TMCO1"/>
    <property type="match status" value="1"/>
</dbReference>
<dbReference type="PANTHER" id="PTHR20917:SF0">
    <property type="entry name" value="CALCIUM LOAD-ACTIVATED CALCIUM CHANNEL"/>
    <property type="match status" value="1"/>
</dbReference>
<dbReference type="OrthoDB" id="342726at2759"/>
<keyword evidence="6 15" id="KW-0812">Transmembrane</keyword>
<evidence type="ECO:0000256" key="5">
    <source>
        <dbReference type="ARBA" id="ARBA00022673"/>
    </source>
</evidence>
<feature type="transmembrane region" description="Helical" evidence="15">
    <location>
        <begin position="365"/>
        <end position="383"/>
    </location>
</feature>
<evidence type="ECO:0000256" key="11">
    <source>
        <dbReference type="ARBA" id="ARBA00023065"/>
    </source>
</evidence>
<dbReference type="InterPro" id="IPR008559">
    <property type="entry name" value="TMCO1"/>
</dbReference>
<evidence type="ECO:0000256" key="9">
    <source>
        <dbReference type="ARBA" id="ARBA00022989"/>
    </source>
</evidence>
<keyword evidence="9 15" id="KW-1133">Transmembrane helix</keyword>
<dbReference type="GO" id="GO:0005789">
    <property type="term" value="C:endoplasmic reticulum membrane"/>
    <property type="evidence" value="ECO:0007669"/>
    <property type="project" value="UniProtKB-SubCell"/>
</dbReference>
<feature type="region of interest" description="Disordered" evidence="14">
    <location>
        <begin position="1"/>
        <end position="21"/>
    </location>
</feature>
<keyword evidence="11" id="KW-0406">Ion transport</keyword>
<protein>
    <submittedName>
        <fullName evidence="16">Uncharacterized protein</fullName>
    </submittedName>
</protein>
<sequence>MVVVGDAHPPRGMYSSDRGSSPSCIRWSLTDTDAMEEGGMNRVDGEEVDVEGTTKVGMIRVTDEVGGSGTPRREEETAEDVEVAVRGCAAAELAGAGLPLKDSSDAAQGSGSSCSVGGCEEGGVPALPPAPRRWASVNPGSGMGGVVGDDDGRLSFRPGLPIVAQTGAFDTDSEPPPPSTTELDDEDAPALLETGGPGFPPPPLPLTPEDRKKERQERDWNLVRNSREQTAEQERSNKELSCCQPGLPVEVDKSPKFVHCTALQVQSSLDRLYIFTIMLGDCLLIICISIFTALLGEGLTWLLVYRTEKYQKLKQEVDKQSKKVEKMKELHGEGTDKQTKKRVGREEDKLKANSRDLQFVKMKSMLAIGFVFTALLSTFNTIFDGRVVAKLPFVPISWIQGISHRNLLGNDYTDCSFLFLYILCTMFVRQNIQKLLGFAPSRAASRQSSTSLFSPPSNQFR</sequence>
<dbReference type="EMBL" id="OB660263">
    <property type="protein sequence ID" value="CAD7223834.1"/>
    <property type="molecule type" value="Genomic_DNA"/>
</dbReference>
<keyword evidence="12 15" id="KW-0472">Membrane</keyword>
<keyword evidence="3" id="KW-0813">Transport</keyword>
<evidence type="ECO:0000256" key="12">
    <source>
        <dbReference type="ARBA" id="ARBA00023136"/>
    </source>
</evidence>
<keyword evidence="13" id="KW-0407">Ion channel</keyword>
<gene>
    <name evidence="16" type="ORF">CTOB1V02_LOCUS1811</name>
</gene>
<comment type="subcellular location">
    <subcellularLocation>
        <location evidence="1">Endoplasmic reticulum membrane</location>
        <topology evidence="1">Multi-pass membrane protein</topology>
    </subcellularLocation>
</comment>
<dbReference type="PANTHER" id="PTHR20917">
    <property type="entry name" value="PNAS-RELATED"/>
    <property type="match status" value="1"/>
</dbReference>
<comment type="similarity">
    <text evidence="2">Belongs to the TMCO1 family.</text>
</comment>
<evidence type="ECO:0000256" key="6">
    <source>
        <dbReference type="ARBA" id="ARBA00022692"/>
    </source>
</evidence>
<feature type="region of interest" description="Disordered" evidence="14">
    <location>
        <begin position="125"/>
        <end position="218"/>
    </location>
</feature>
<dbReference type="GO" id="GO:0005262">
    <property type="term" value="F:calcium channel activity"/>
    <property type="evidence" value="ECO:0007669"/>
    <property type="project" value="UniProtKB-KW"/>
</dbReference>
<evidence type="ECO:0000256" key="4">
    <source>
        <dbReference type="ARBA" id="ARBA00022568"/>
    </source>
</evidence>